<dbReference type="InterPro" id="IPR000515">
    <property type="entry name" value="MetI-like"/>
</dbReference>
<dbReference type="Pfam" id="PF19300">
    <property type="entry name" value="BPD_transp_1_N"/>
    <property type="match status" value="1"/>
</dbReference>
<evidence type="ECO:0000256" key="4">
    <source>
        <dbReference type="ARBA" id="ARBA00022692"/>
    </source>
</evidence>
<dbReference type="Gene3D" id="1.10.3720.10">
    <property type="entry name" value="MetI-like"/>
    <property type="match status" value="1"/>
</dbReference>
<dbReference type="InterPro" id="IPR035906">
    <property type="entry name" value="MetI-like_sf"/>
</dbReference>
<sequence>MSTFASSPLARTLWYILKRTVQALVVIILIAIALFLVFYMLPANPAQLSCGKPCTPEQLQRVSAFMGTDQPWYAQLGAYMLGIFTGRTFGSGASAVVCSAPCLGYSFRLSTPVTTLIAQRFPVTASIAIGAAVLWMLVGVSTGVLAAVKRGTWVDRLLNALSSIGISSPSYLIGLLAIIVFAIELPLFPSSGYVAFSTNPLEWLQHMLLPWLVLALLNAAGYTRITRAQMVTELEQDYIRTARSKGVPERRIIGVHALRNALLPVMTLFGLDLGALLGGAVLTEKVFSMQGLGMLLLDSVTNLDLQVLVGSTLFAAALVIIANLIVDICYSLLDPRVTLGH</sequence>
<feature type="transmembrane region" description="Helical" evidence="7">
    <location>
        <begin position="21"/>
        <end position="41"/>
    </location>
</feature>
<dbReference type="RefSeq" id="WP_094689259.1">
    <property type="nucleotide sequence ID" value="NZ_JACBYZ010000001.1"/>
</dbReference>
<dbReference type="Proteomes" id="UP000228976">
    <property type="component" value="Unassembled WGS sequence"/>
</dbReference>
<name>A0A261FCF9_9BIFI</name>
<evidence type="ECO:0000256" key="6">
    <source>
        <dbReference type="ARBA" id="ARBA00023136"/>
    </source>
</evidence>
<evidence type="ECO:0000313" key="9">
    <source>
        <dbReference type="EMBL" id="OZG56827.1"/>
    </source>
</evidence>
<dbReference type="CDD" id="cd06261">
    <property type="entry name" value="TM_PBP2"/>
    <property type="match status" value="1"/>
</dbReference>
<feature type="transmembrane region" description="Helical" evidence="7">
    <location>
        <begin position="125"/>
        <end position="148"/>
    </location>
</feature>
<dbReference type="PANTHER" id="PTHR43163">
    <property type="entry name" value="DIPEPTIDE TRANSPORT SYSTEM PERMEASE PROTEIN DPPB-RELATED"/>
    <property type="match status" value="1"/>
</dbReference>
<dbReference type="SUPFAM" id="SSF161098">
    <property type="entry name" value="MetI-like"/>
    <property type="match status" value="1"/>
</dbReference>
<evidence type="ECO:0000256" key="5">
    <source>
        <dbReference type="ARBA" id="ARBA00022989"/>
    </source>
</evidence>
<feature type="transmembrane region" description="Helical" evidence="7">
    <location>
        <begin position="203"/>
        <end position="222"/>
    </location>
</feature>
<protein>
    <submittedName>
        <fullName evidence="9">Peptide ABC transporter permease</fullName>
    </submittedName>
</protein>
<proteinExistence type="inferred from homology"/>
<dbReference type="PROSITE" id="PS50928">
    <property type="entry name" value="ABC_TM1"/>
    <property type="match status" value="1"/>
</dbReference>
<dbReference type="EMBL" id="MWWU01000001">
    <property type="protein sequence ID" value="OZG56827.1"/>
    <property type="molecule type" value="Genomic_DNA"/>
</dbReference>
<dbReference type="InterPro" id="IPR045621">
    <property type="entry name" value="BPD_transp_1_N"/>
</dbReference>
<reference evidence="9 10" key="1">
    <citation type="journal article" date="2017" name="BMC Genomics">
        <title>Comparative genomic and phylogenomic analyses of the Bifidobacteriaceae family.</title>
        <authorList>
            <person name="Lugli G.A."/>
            <person name="Milani C."/>
            <person name="Turroni F."/>
            <person name="Duranti S."/>
            <person name="Mancabelli L."/>
            <person name="Mangifesta M."/>
            <person name="Ferrario C."/>
            <person name="Modesto M."/>
            <person name="Mattarelli P."/>
            <person name="Jiri K."/>
            <person name="van Sinderen D."/>
            <person name="Ventura M."/>
        </authorList>
    </citation>
    <scope>NUCLEOTIDE SEQUENCE [LARGE SCALE GENOMIC DNA]</scope>
    <source>
        <strain evidence="9 10">LMG 21773</strain>
    </source>
</reference>
<comment type="caution">
    <text evidence="9">The sequence shown here is derived from an EMBL/GenBank/DDBJ whole genome shotgun (WGS) entry which is preliminary data.</text>
</comment>
<keyword evidence="10" id="KW-1185">Reference proteome</keyword>
<organism evidence="9 10">
    <name type="scientific">Aeriscardovia aeriphila</name>
    <dbReference type="NCBI Taxonomy" id="218139"/>
    <lineage>
        <taxon>Bacteria</taxon>
        <taxon>Bacillati</taxon>
        <taxon>Actinomycetota</taxon>
        <taxon>Actinomycetes</taxon>
        <taxon>Bifidobacteriales</taxon>
        <taxon>Bifidobacteriaceae</taxon>
        <taxon>Aeriscardovia</taxon>
    </lineage>
</organism>
<keyword evidence="6 7" id="KW-0472">Membrane</keyword>
<keyword evidence="5 7" id="KW-1133">Transmembrane helix</keyword>
<feature type="transmembrane region" description="Helical" evidence="7">
    <location>
        <begin position="160"/>
        <end position="183"/>
    </location>
</feature>
<evidence type="ECO:0000256" key="1">
    <source>
        <dbReference type="ARBA" id="ARBA00004651"/>
    </source>
</evidence>
<feature type="transmembrane region" description="Helical" evidence="7">
    <location>
        <begin position="303"/>
        <end position="326"/>
    </location>
</feature>
<comment type="subcellular location">
    <subcellularLocation>
        <location evidence="1 7">Cell membrane</location>
        <topology evidence="1 7">Multi-pass membrane protein</topology>
    </subcellularLocation>
</comment>
<evidence type="ECO:0000259" key="8">
    <source>
        <dbReference type="PROSITE" id="PS50928"/>
    </source>
</evidence>
<evidence type="ECO:0000256" key="3">
    <source>
        <dbReference type="ARBA" id="ARBA00022475"/>
    </source>
</evidence>
<dbReference type="AlphaFoldDB" id="A0A261FCF9"/>
<accession>A0A261FCF9</accession>
<dbReference type="Pfam" id="PF00528">
    <property type="entry name" value="BPD_transp_1"/>
    <property type="match status" value="1"/>
</dbReference>
<feature type="transmembrane region" description="Helical" evidence="7">
    <location>
        <begin position="261"/>
        <end position="283"/>
    </location>
</feature>
<keyword evidence="4 7" id="KW-0812">Transmembrane</keyword>
<feature type="domain" description="ABC transmembrane type-1" evidence="8">
    <location>
        <begin position="121"/>
        <end position="326"/>
    </location>
</feature>
<comment type="similarity">
    <text evidence="7">Belongs to the binding-protein-dependent transport system permease family.</text>
</comment>
<dbReference type="OrthoDB" id="4695618at2"/>
<evidence type="ECO:0000256" key="7">
    <source>
        <dbReference type="RuleBase" id="RU363032"/>
    </source>
</evidence>
<evidence type="ECO:0000256" key="2">
    <source>
        <dbReference type="ARBA" id="ARBA00022448"/>
    </source>
</evidence>
<evidence type="ECO:0000313" key="10">
    <source>
        <dbReference type="Proteomes" id="UP000228976"/>
    </source>
</evidence>
<gene>
    <name evidence="9" type="ORF">AEAE_0136</name>
</gene>
<keyword evidence="2 7" id="KW-0813">Transport</keyword>
<dbReference type="GO" id="GO:0005886">
    <property type="term" value="C:plasma membrane"/>
    <property type="evidence" value="ECO:0007669"/>
    <property type="project" value="UniProtKB-SubCell"/>
</dbReference>
<dbReference type="GO" id="GO:0055085">
    <property type="term" value="P:transmembrane transport"/>
    <property type="evidence" value="ECO:0007669"/>
    <property type="project" value="InterPro"/>
</dbReference>
<keyword evidence="3" id="KW-1003">Cell membrane</keyword>
<dbReference type="PANTHER" id="PTHR43163:SF9">
    <property type="entry name" value="ABC TRANSPORTER PERMEASE PROTEIN"/>
    <property type="match status" value="1"/>
</dbReference>